<dbReference type="Proteomes" id="UP000233100">
    <property type="component" value="Chromosome X"/>
</dbReference>
<keyword evidence="3" id="KW-1185">Reference proteome</keyword>
<organism evidence="2 3">
    <name type="scientific">Macaca fascicularis</name>
    <name type="common">Crab-eating macaque</name>
    <name type="synonym">Cynomolgus monkey</name>
    <dbReference type="NCBI Taxonomy" id="9541"/>
    <lineage>
        <taxon>Eukaryota</taxon>
        <taxon>Metazoa</taxon>
        <taxon>Chordata</taxon>
        <taxon>Craniata</taxon>
        <taxon>Vertebrata</taxon>
        <taxon>Euteleostomi</taxon>
        <taxon>Mammalia</taxon>
        <taxon>Eutheria</taxon>
        <taxon>Euarchontoglires</taxon>
        <taxon>Primates</taxon>
        <taxon>Haplorrhini</taxon>
        <taxon>Catarrhini</taxon>
        <taxon>Cercopithecidae</taxon>
        <taxon>Cercopithecinae</taxon>
        <taxon>Macaca</taxon>
    </lineage>
</organism>
<evidence type="ECO:0000313" key="3">
    <source>
        <dbReference type="Proteomes" id="UP000233100"/>
    </source>
</evidence>
<keyword evidence="1" id="KW-1133">Transmembrane helix</keyword>
<keyword evidence="1" id="KW-0472">Membrane</keyword>
<reference evidence="2" key="2">
    <citation type="submission" date="2025-08" db="UniProtKB">
        <authorList>
            <consortium name="Ensembl"/>
        </authorList>
    </citation>
    <scope>IDENTIFICATION</scope>
</reference>
<reference evidence="2 3" key="1">
    <citation type="submission" date="2013-03" db="EMBL/GenBank/DDBJ databases">
        <authorList>
            <person name="Warren W."/>
            <person name="Wilson R.K."/>
        </authorList>
    </citation>
    <scope>NUCLEOTIDE SEQUENCE</scope>
</reference>
<evidence type="ECO:0000313" key="2">
    <source>
        <dbReference type="Ensembl" id="ENSMFAP00000058662.1"/>
    </source>
</evidence>
<dbReference type="Ensembl" id="ENSMFAT00000072260.1">
    <property type="protein sequence ID" value="ENSMFAP00000058662.1"/>
    <property type="gene ID" value="ENSMFAG00000049948.1"/>
</dbReference>
<feature type="transmembrane region" description="Helical" evidence="1">
    <location>
        <begin position="37"/>
        <end position="56"/>
    </location>
</feature>
<name>A0A7N9D4M6_MACFA</name>
<protein>
    <submittedName>
        <fullName evidence="2">Uncharacterized protein</fullName>
    </submittedName>
</protein>
<dbReference type="AlphaFoldDB" id="A0A7N9D4M6"/>
<proteinExistence type="predicted"/>
<keyword evidence="1" id="KW-0812">Transmembrane</keyword>
<reference evidence="2" key="3">
    <citation type="submission" date="2025-09" db="UniProtKB">
        <authorList>
            <consortium name="Ensembl"/>
        </authorList>
    </citation>
    <scope>IDENTIFICATION</scope>
</reference>
<accession>A0A7N9D4M6</accession>
<evidence type="ECO:0000256" key="1">
    <source>
        <dbReference type="SAM" id="Phobius"/>
    </source>
</evidence>
<sequence length="65" mass="7613">CWEMDISLLNPRNYIFELNLLIIQLEMIRLHIHNIRVMYIFLLKPCCIAAPAIMILPMKISATSL</sequence>